<feature type="region of interest" description="Disordered" evidence="1">
    <location>
        <begin position="58"/>
        <end position="96"/>
    </location>
</feature>
<dbReference type="AlphaFoldDB" id="A0AAV4DRN2"/>
<gene>
    <name evidence="2" type="ORF">PoB_007344300</name>
</gene>
<feature type="compositionally biased region" description="Acidic residues" evidence="1">
    <location>
        <begin position="64"/>
        <end position="86"/>
    </location>
</feature>
<sequence length="259" mass="28724">MAIHRSNQQLCQRQAFIQFGKHRSNQQFCQPQAFTGLSAMSQDLPRAVEEVKDLQALQEARPTDDDDDDDDVDDNVDDDDDDDDDETARPRFTKHGREIVSHTSVHLTIMFKIPSPSPCSTDSLPIETGVPSLLTIVLYPADQSEGHFDFNSINSFTLAKTVTNNCEENTVTIRCDMVRYGTMPLKMRVTCRYTALSSAVSASLAAQPACRIAVLATPQLWRGTGRKRSLLVLDLHLDLVNPVGSAPSPTGFENFSTYT</sequence>
<name>A0AAV4DRN2_9GAST</name>
<organism evidence="2 3">
    <name type="scientific">Plakobranchus ocellatus</name>
    <dbReference type="NCBI Taxonomy" id="259542"/>
    <lineage>
        <taxon>Eukaryota</taxon>
        <taxon>Metazoa</taxon>
        <taxon>Spiralia</taxon>
        <taxon>Lophotrochozoa</taxon>
        <taxon>Mollusca</taxon>
        <taxon>Gastropoda</taxon>
        <taxon>Heterobranchia</taxon>
        <taxon>Euthyneura</taxon>
        <taxon>Panpulmonata</taxon>
        <taxon>Sacoglossa</taxon>
        <taxon>Placobranchoidea</taxon>
        <taxon>Plakobranchidae</taxon>
        <taxon>Plakobranchus</taxon>
    </lineage>
</organism>
<keyword evidence="3" id="KW-1185">Reference proteome</keyword>
<proteinExistence type="predicted"/>
<accession>A0AAV4DRN2</accession>
<protein>
    <submittedName>
        <fullName evidence="2">Uncharacterized protein</fullName>
    </submittedName>
</protein>
<dbReference type="EMBL" id="BLXT01008234">
    <property type="protein sequence ID" value="GFO46938.1"/>
    <property type="molecule type" value="Genomic_DNA"/>
</dbReference>
<comment type="caution">
    <text evidence="2">The sequence shown here is derived from an EMBL/GenBank/DDBJ whole genome shotgun (WGS) entry which is preliminary data.</text>
</comment>
<evidence type="ECO:0000313" key="2">
    <source>
        <dbReference type="EMBL" id="GFO46938.1"/>
    </source>
</evidence>
<reference evidence="2 3" key="1">
    <citation type="journal article" date="2021" name="Elife">
        <title>Chloroplast acquisition without the gene transfer in kleptoplastic sea slugs, Plakobranchus ocellatus.</title>
        <authorList>
            <person name="Maeda T."/>
            <person name="Takahashi S."/>
            <person name="Yoshida T."/>
            <person name="Shimamura S."/>
            <person name="Takaki Y."/>
            <person name="Nagai Y."/>
            <person name="Toyoda A."/>
            <person name="Suzuki Y."/>
            <person name="Arimoto A."/>
            <person name="Ishii H."/>
            <person name="Satoh N."/>
            <person name="Nishiyama T."/>
            <person name="Hasebe M."/>
            <person name="Maruyama T."/>
            <person name="Minagawa J."/>
            <person name="Obokata J."/>
            <person name="Shigenobu S."/>
        </authorList>
    </citation>
    <scope>NUCLEOTIDE SEQUENCE [LARGE SCALE GENOMIC DNA]</scope>
</reference>
<evidence type="ECO:0000313" key="3">
    <source>
        <dbReference type="Proteomes" id="UP000735302"/>
    </source>
</evidence>
<evidence type="ECO:0000256" key="1">
    <source>
        <dbReference type="SAM" id="MobiDB-lite"/>
    </source>
</evidence>
<dbReference type="Proteomes" id="UP000735302">
    <property type="component" value="Unassembled WGS sequence"/>
</dbReference>